<name>A0ABW1AH04_9ACTN</name>
<accession>A0ABW1AH04</accession>
<comment type="caution">
    <text evidence="1">The sequence shown here is derived from an EMBL/GenBank/DDBJ whole genome shotgun (WGS) entry which is preliminary data.</text>
</comment>
<evidence type="ECO:0000313" key="2">
    <source>
        <dbReference type="Proteomes" id="UP001596074"/>
    </source>
</evidence>
<gene>
    <name evidence="1" type="ORF">ACFPZN_49935</name>
</gene>
<dbReference type="EMBL" id="JBHSON010000124">
    <property type="protein sequence ID" value="MFC5753792.1"/>
    <property type="molecule type" value="Genomic_DNA"/>
</dbReference>
<sequence>MSTPPPGERIHLDVKKLGHIPERGDQRVRVTSRDGPRAQFGSAAVCWAPDISAR</sequence>
<organism evidence="1 2">
    <name type="scientific">Actinomadura rugatobispora</name>
    <dbReference type="NCBI Taxonomy" id="1994"/>
    <lineage>
        <taxon>Bacteria</taxon>
        <taxon>Bacillati</taxon>
        <taxon>Actinomycetota</taxon>
        <taxon>Actinomycetes</taxon>
        <taxon>Streptosporangiales</taxon>
        <taxon>Thermomonosporaceae</taxon>
        <taxon>Actinomadura</taxon>
    </lineage>
</organism>
<keyword evidence="2" id="KW-1185">Reference proteome</keyword>
<dbReference type="RefSeq" id="WP_378291191.1">
    <property type="nucleotide sequence ID" value="NZ_JBHSON010000124.1"/>
</dbReference>
<proteinExistence type="predicted"/>
<dbReference type="Proteomes" id="UP001596074">
    <property type="component" value="Unassembled WGS sequence"/>
</dbReference>
<evidence type="ECO:0000313" key="1">
    <source>
        <dbReference type="EMBL" id="MFC5753792.1"/>
    </source>
</evidence>
<protein>
    <submittedName>
        <fullName evidence="1">Uncharacterized protein</fullName>
    </submittedName>
</protein>
<reference evidence="2" key="1">
    <citation type="journal article" date="2019" name="Int. J. Syst. Evol. Microbiol.">
        <title>The Global Catalogue of Microorganisms (GCM) 10K type strain sequencing project: providing services to taxonomists for standard genome sequencing and annotation.</title>
        <authorList>
            <consortium name="The Broad Institute Genomics Platform"/>
            <consortium name="The Broad Institute Genome Sequencing Center for Infectious Disease"/>
            <person name="Wu L."/>
            <person name="Ma J."/>
        </authorList>
    </citation>
    <scope>NUCLEOTIDE SEQUENCE [LARGE SCALE GENOMIC DNA]</scope>
    <source>
        <strain evidence="2">KCTC 42087</strain>
    </source>
</reference>